<proteinExistence type="inferred from homology"/>
<evidence type="ECO:0000259" key="2">
    <source>
        <dbReference type="Pfam" id="PF11250"/>
    </source>
</evidence>
<name>A0ABD1FWJ8_SALDI</name>
<dbReference type="PANTHER" id="PTHR33155">
    <property type="entry name" value="FANTASTIC FOUR-LIKE PROTEIN (DUF3049)"/>
    <property type="match status" value="1"/>
</dbReference>
<dbReference type="PANTHER" id="PTHR33155:SF75">
    <property type="entry name" value="OS02G0750800 PROTEIN"/>
    <property type="match status" value="1"/>
</dbReference>
<gene>
    <name evidence="3" type="ORF">AAHA92_28903</name>
</gene>
<dbReference type="InterPro" id="IPR021410">
    <property type="entry name" value="FAF"/>
</dbReference>
<dbReference type="Pfam" id="PF11250">
    <property type="entry name" value="FAF"/>
    <property type="match status" value="1"/>
</dbReference>
<comment type="similarity">
    <text evidence="1">Belongs to the fantastic four family.</text>
</comment>
<dbReference type="InterPro" id="IPR046431">
    <property type="entry name" value="FAF_dom"/>
</dbReference>
<feature type="domain" description="FAF" evidence="2">
    <location>
        <begin position="40"/>
        <end position="88"/>
    </location>
</feature>
<sequence length="188" mass="21199">MPDPEFGDCVGVESAAAPAPQGVALSRRKYRQMVAAQKKEFPPPISRLEWEMKKYCTSDGRLIIRKERVRRHEYFIADRSDGRLVLNLVYLDEDDFEESGGGAAEEASRPPEICGGDEAVKRDLTVEEVAAECYKYNNSMGLKQCGGFVPTVAVFSPPVRTGRQTFNFSIPLTSLHFPLYLIFFNYYV</sequence>
<comment type="caution">
    <text evidence="3">The sequence shown here is derived from an EMBL/GenBank/DDBJ whole genome shotgun (WGS) entry which is preliminary data.</text>
</comment>
<evidence type="ECO:0000313" key="4">
    <source>
        <dbReference type="Proteomes" id="UP001567538"/>
    </source>
</evidence>
<reference evidence="3 4" key="1">
    <citation type="submission" date="2024-06" db="EMBL/GenBank/DDBJ databases">
        <title>A chromosome level genome sequence of Diviner's sage (Salvia divinorum).</title>
        <authorList>
            <person name="Ford S.A."/>
            <person name="Ro D.-K."/>
            <person name="Ness R.W."/>
            <person name="Phillips M.A."/>
        </authorList>
    </citation>
    <scope>NUCLEOTIDE SEQUENCE [LARGE SCALE GENOMIC DNA]</scope>
    <source>
        <strain evidence="3">SAF-2024a</strain>
        <tissue evidence="3">Leaf</tissue>
    </source>
</reference>
<dbReference type="AlphaFoldDB" id="A0ABD1FWJ8"/>
<accession>A0ABD1FWJ8</accession>
<keyword evidence="4" id="KW-1185">Reference proteome</keyword>
<organism evidence="3 4">
    <name type="scientific">Salvia divinorum</name>
    <name type="common">Maria pastora</name>
    <name type="synonym">Diviner's sage</name>
    <dbReference type="NCBI Taxonomy" id="28513"/>
    <lineage>
        <taxon>Eukaryota</taxon>
        <taxon>Viridiplantae</taxon>
        <taxon>Streptophyta</taxon>
        <taxon>Embryophyta</taxon>
        <taxon>Tracheophyta</taxon>
        <taxon>Spermatophyta</taxon>
        <taxon>Magnoliopsida</taxon>
        <taxon>eudicotyledons</taxon>
        <taxon>Gunneridae</taxon>
        <taxon>Pentapetalae</taxon>
        <taxon>asterids</taxon>
        <taxon>lamiids</taxon>
        <taxon>Lamiales</taxon>
        <taxon>Lamiaceae</taxon>
        <taxon>Nepetoideae</taxon>
        <taxon>Mentheae</taxon>
        <taxon>Salviinae</taxon>
        <taxon>Salvia</taxon>
        <taxon>Salvia subgen. Calosphace</taxon>
    </lineage>
</organism>
<evidence type="ECO:0000313" key="3">
    <source>
        <dbReference type="EMBL" id="KAL1536220.1"/>
    </source>
</evidence>
<protein>
    <recommendedName>
        <fullName evidence="2">FAF domain-containing protein</fullName>
    </recommendedName>
</protein>
<dbReference type="Proteomes" id="UP001567538">
    <property type="component" value="Unassembled WGS sequence"/>
</dbReference>
<dbReference type="EMBL" id="JBEAFC010000011">
    <property type="protein sequence ID" value="KAL1536220.1"/>
    <property type="molecule type" value="Genomic_DNA"/>
</dbReference>
<evidence type="ECO:0000256" key="1">
    <source>
        <dbReference type="ARBA" id="ARBA00008690"/>
    </source>
</evidence>